<evidence type="ECO:0000313" key="2">
    <source>
        <dbReference type="Proteomes" id="UP000265719"/>
    </source>
</evidence>
<organism evidence="1 2">
    <name type="scientific">Thermobifida halotolerans</name>
    <dbReference type="NCBI Taxonomy" id="483545"/>
    <lineage>
        <taxon>Bacteria</taxon>
        <taxon>Bacillati</taxon>
        <taxon>Actinomycetota</taxon>
        <taxon>Actinomycetes</taxon>
        <taxon>Streptosporangiales</taxon>
        <taxon>Nocardiopsidaceae</taxon>
        <taxon>Thermobifida</taxon>
    </lineage>
</organism>
<gene>
    <name evidence="1" type="ORF">NI17_000780</name>
</gene>
<protein>
    <submittedName>
        <fullName evidence="1">Uncharacterized protein</fullName>
    </submittedName>
</protein>
<dbReference type="EMBL" id="CP063196">
    <property type="protein sequence ID" value="UOE19833.1"/>
    <property type="molecule type" value="Genomic_DNA"/>
</dbReference>
<sequence>MPLVYRTIFTVSPPHDVIDLSLDTFSTWLAHKSGGKHVDVRRSGHYALDHRYTVKVIRHENPDEDIRFLRLKTESTHDRDGTVWRTVLTAVSDPGRASDRTVWVDMTADQPGEEPEEERLEVVRPKLVRSFLNAARCSDGAAVLTEEPVIVRGRDEQAVDALLAAIGDDTRRMAVIVTGAPADLTVVGWRAAMTQVLKFACGMYAGYVLDRAAQERVAARLPKDFDVPVGGVRTFRPGVRLSDPGDPLRHPRLSTRSMDAARTGGMVRSWVGRALVHSVREVILDAPLPGELRSLDSLLNEEEAELSALPAGLTLSPRATVVYSTESATASRLSVVPPTGQDRTTELTGEIKRRNARIAELEKERERLLAELAETEEERDQFQEQLRAARHENTWLRDQLRRIGQYALAGAKPPVAPSERPPNDFQELLERMTDHAAFPYLHMTIDDSLDDVRELSGNKKERLWATKAWEALRALNDYVRYQLTHPDNGKTLHDYLRDQPDGFHTIPVKRMAAHESDTVQNRAKLSGKRVFRVPAEVHPDGEVPMFAHIKLDTEYGICPRLYYYPDLGPGRTNRIYIGYLGRHLRVHSTN</sequence>
<accession>A0A399G4K4</accession>
<dbReference type="KEGG" id="thao:NI17_000780"/>
<evidence type="ECO:0000313" key="1">
    <source>
        <dbReference type="EMBL" id="UOE19833.1"/>
    </source>
</evidence>
<proteinExistence type="predicted"/>
<name>A0A399G4K4_9ACTN</name>
<dbReference type="OrthoDB" id="3246562at2"/>
<dbReference type="Proteomes" id="UP000265719">
    <property type="component" value="Chromosome"/>
</dbReference>
<reference evidence="1" key="1">
    <citation type="submission" date="2020-10" db="EMBL/GenBank/DDBJ databases">
        <title>De novo genome project of the cellulose decomposer Thermobifida halotolerans type strain.</title>
        <authorList>
            <person name="Nagy I."/>
            <person name="Horvath B."/>
            <person name="Kukolya J."/>
            <person name="Nagy I."/>
            <person name="Orsini M."/>
        </authorList>
    </citation>
    <scope>NUCLEOTIDE SEQUENCE</scope>
    <source>
        <strain evidence="1">DSM 44931</strain>
    </source>
</reference>
<dbReference type="RefSeq" id="WP_068687746.1">
    <property type="nucleotide sequence ID" value="NZ_CP063196.1"/>
</dbReference>
<keyword evidence="2" id="KW-1185">Reference proteome</keyword>
<dbReference type="AlphaFoldDB" id="A0A399G4K4"/>